<accession>A0AAV9E6Q4</accession>
<reference evidence="2" key="2">
    <citation type="submission" date="2023-06" db="EMBL/GenBank/DDBJ databases">
        <authorList>
            <person name="Ma L."/>
            <person name="Liu K.-W."/>
            <person name="Li Z."/>
            <person name="Hsiao Y.-Y."/>
            <person name="Qi Y."/>
            <person name="Fu T."/>
            <person name="Tang G."/>
            <person name="Zhang D."/>
            <person name="Sun W.-H."/>
            <person name="Liu D.-K."/>
            <person name="Li Y."/>
            <person name="Chen G.-Z."/>
            <person name="Liu X.-D."/>
            <person name="Liao X.-Y."/>
            <person name="Jiang Y.-T."/>
            <person name="Yu X."/>
            <person name="Hao Y."/>
            <person name="Huang J."/>
            <person name="Zhao X.-W."/>
            <person name="Ke S."/>
            <person name="Chen Y.-Y."/>
            <person name="Wu W.-L."/>
            <person name="Hsu J.-L."/>
            <person name="Lin Y.-F."/>
            <person name="Huang M.-D."/>
            <person name="Li C.-Y."/>
            <person name="Huang L."/>
            <person name="Wang Z.-W."/>
            <person name="Zhao X."/>
            <person name="Zhong W.-Y."/>
            <person name="Peng D.-H."/>
            <person name="Ahmad S."/>
            <person name="Lan S."/>
            <person name="Zhang J.-S."/>
            <person name="Tsai W.-C."/>
            <person name="Van De Peer Y."/>
            <person name="Liu Z.-J."/>
        </authorList>
    </citation>
    <scope>NUCLEOTIDE SEQUENCE</scope>
    <source>
        <strain evidence="2">CP</strain>
        <tissue evidence="2">Leaves</tissue>
    </source>
</reference>
<reference evidence="2" key="1">
    <citation type="journal article" date="2023" name="Nat. Commun.">
        <title>Diploid and tetraploid genomes of Acorus and the evolution of monocots.</title>
        <authorList>
            <person name="Ma L."/>
            <person name="Liu K.W."/>
            <person name="Li Z."/>
            <person name="Hsiao Y.Y."/>
            <person name="Qi Y."/>
            <person name="Fu T."/>
            <person name="Tang G.D."/>
            <person name="Zhang D."/>
            <person name="Sun W.H."/>
            <person name="Liu D.K."/>
            <person name="Li Y."/>
            <person name="Chen G.Z."/>
            <person name="Liu X.D."/>
            <person name="Liao X.Y."/>
            <person name="Jiang Y.T."/>
            <person name="Yu X."/>
            <person name="Hao Y."/>
            <person name="Huang J."/>
            <person name="Zhao X.W."/>
            <person name="Ke S."/>
            <person name="Chen Y.Y."/>
            <person name="Wu W.L."/>
            <person name="Hsu J.L."/>
            <person name="Lin Y.F."/>
            <person name="Huang M.D."/>
            <person name="Li C.Y."/>
            <person name="Huang L."/>
            <person name="Wang Z.W."/>
            <person name="Zhao X."/>
            <person name="Zhong W.Y."/>
            <person name="Peng D.H."/>
            <person name="Ahmad S."/>
            <person name="Lan S."/>
            <person name="Zhang J.S."/>
            <person name="Tsai W.C."/>
            <person name="Van de Peer Y."/>
            <person name="Liu Z.J."/>
        </authorList>
    </citation>
    <scope>NUCLEOTIDE SEQUENCE</scope>
    <source>
        <strain evidence="2">CP</strain>
    </source>
</reference>
<organism evidence="2 3">
    <name type="scientific">Acorus calamus</name>
    <name type="common">Sweet flag</name>
    <dbReference type="NCBI Taxonomy" id="4465"/>
    <lineage>
        <taxon>Eukaryota</taxon>
        <taxon>Viridiplantae</taxon>
        <taxon>Streptophyta</taxon>
        <taxon>Embryophyta</taxon>
        <taxon>Tracheophyta</taxon>
        <taxon>Spermatophyta</taxon>
        <taxon>Magnoliopsida</taxon>
        <taxon>Liliopsida</taxon>
        <taxon>Acoraceae</taxon>
        <taxon>Acorus</taxon>
    </lineage>
</organism>
<proteinExistence type="predicted"/>
<dbReference type="AlphaFoldDB" id="A0AAV9E6Q4"/>
<protein>
    <submittedName>
        <fullName evidence="2">Uncharacterized protein</fullName>
    </submittedName>
</protein>
<name>A0AAV9E6Q4_ACOCL</name>
<comment type="caution">
    <text evidence="2">The sequence shown here is derived from an EMBL/GenBank/DDBJ whole genome shotgun (WGS) entry which is preliminary data.</text>
</comment>
<evidence type="ECO:0000313" key="3">
    <source>
        <dbReference type="Proteomes" id="UP001180020"/>
    </source>
</evidence>
<keyword evidence="3" id="KW-1185">Reference proteome</keyword>
<evidence type="ECO:0000256" key="1">
    <source>
        <dbReference type="SAM" id="MobiDB-lite"/>
    </source>
</evidence>
<dbReference type="Proteomes" id="UP001180020">
    <property type="component" value="Unassembled WGS sequence"/>
</dbReference>
<feature type="region of interest" description="Disordered" evidence="1">
    <location>
        <begin position="150"/>
        <end position="175"/>
    </location>
</feature>
<gene>
    <name evidence="2" type="ORF">QJS10_CPA09g01098</name>
</gene>
<evidence type="ECO:0000313" key="2">
    <source>
        <dbReference type="EMBL" id="KAK1309200.1"/>
    </source>
</evidence>
<sequence length="175" mass="19151">MVVSYAIERRICLQGGNDDALCAFVRIVGFGGRNHSGLSEASFEDDGVLPPSVKRSSKAGPVVEEDLGRGKEAVEERVVPSAGEGLQMLQLASSSKGRDFGGFWRQRREFGRWCKGVQGEAGKELIPPGMVRRELGGSQSLIQGSRTLGRGHFARDYRDPPRCWSSNKLGHRSFD</sequence>
<dbReference type="EMBL" id="JAUJYO010000009">
    <property type="protein sequence ID" value="KAK1309200.1"/>
    <property type="molecule type" value="Genomic_DNA"/>
</dbReference>